<feature type="transmembrane region" description="Helical" evidence="3">
    <location>
        <begin position="24"/>
        <end position="46"/>
    </location>
</feature>
<proteinExistence type="predicted"/>
<keyword evidence="3" id="KW-1133">Transmembrane helix</keyword>
<feature type="transmembrane region" description="Helical" evidence="3">
    <location>
        <begin position="58"/>
        <end position="75"/>
    </location>
</feature>
<evidence type="ECO:0000313" key="4">
    <source>
        <dbReference type="EMBL" id="GAA3505449.1"/>
    </source>
</evidence>
<keyword evidence="1" id="KW-0620">Polyamine biosynthesis</keyword>
<protein>
    <recommendedName>
        <fullName evidence="6">Spermidine synthase</fullName>
    </recommendedName>
</protein>
<dbReference type="InterPro" id="IPR036259">
    <property type="entry name" value="MFS_trans_sf"/>
</dbReference>
<feature type="transmembrane region" description="Helical" evidence="3">
    <location>
        <begin position="112"/>
        <end position="132"/>
    </location>
</feature>
<feature type="transmembrane region" description="Helical" evidence="3">
    <location>
        <begin position="153"/>
        <end position="176"/>
    </location>
</feature>
<dbReference type="EMBL" id="BAAAXF010000082">
    <property type="protein sequence ID" value="GAA3505449.1"/>
    <property type="molecule type" value="Genomic_DNA"/>
</dbReference>
<keyword evidence="5" id="KW-1185">Reference proteome</keyword>
<comment type="caution">
    <text evidence="4">The sequence shown here is derived from an EMBL/GenBank/DDBJ whole genome shotgun (WGS) entry which is preliminary data.</text>
</comment>
<dbReference type="RefSeq" id="WP_318295736.1">
    <property type="nucleotide sequence ID" value="NZ_BAAAXF010000082.1"/>
</dbReference>
<evidence type="ECO:0000256" key="3">
    <source>
        <dbReference type="SAM" id="Phobius"/>
    </source>
</evidence>
<name>A0ABP6UES6_9ACTN</name>
<dbReference type="PANTHER" id="PTHR43317">
    <property type="entry name" value="THERMOSPERMINE SYNTHASE ACAULIS5"/>
    <property type="match status" value="1"/>
</dbReference>
<dbReference type="SUPFAM" id="SSF53335">
    <property type="entry name" value="S-adenosyl-L-methionine-dependent methyltransferases"/>
    <property type="match status" value="1"/>
</dbReference>
<feature type="transmembrane region" description="Helical" evidence="3">
    <location>
        <begin position="87"/>
        <end position="106"/>
    </location>
</feature>
<reference evidence="5" key="1">
    <citation type="journal article" date="2019" name="Int. J. Syst. Evol. Microbiol.">
        <title>The Global Catalogue of Microorganisms (GCM) 10K type strain sequencing project: providing services to taxonomists for standard genome sequencing and annotation.</title>
        <authorList>
            <consortium name="The Broad Institute Genomics Platform"/>
            <consortium name="The Broad Institute Genome Sequencing Center for Infectious Disease"/>
            <person name="Wu L."/>
            <person name="Ma J."/>
        </authorList>
    </citation>
    <scope>NUCLEOTIDE SEQUENCE [LARGE SCALE GENOMIC DNA]</scope>
    <source>
        <strain evidence="5">JCM 4816</strain>
    </source>
</reference>
<dbReference type="Proteomes" id="UP001501455">
    <property type="component" value="Unassembled WGS sequence"/>
</dbReference>
<keyword evidence="3" id="KW-0812">Transmembrane</keyword>
<gene>
    <name evidence="4" type="ORF">GCM10019016_125620</name>
</gene>
<feature type="transmembrane region" description="Helical" evidence="3">
    <location>
        <begin position="182"/>
        <end position="202"/>
    </location>
</feature>
<organism evidence="4 5">
    <name type="scientific">Streptomyces prasinosporus</name>
    <dbReference type="NCBI Taxonomy" id="68256"/>
    <lineage>
        <taxon>Bacteria</taxon>
        <taxon>Bacillati</taxon>
        <taxon>Actinomycetota</taxon>
        <taxon>Actinomycetes</taxon>
        <taxon>Kitasatosporales</taxon>
        <taxon>Streptomycetaceae</taxon>
        <taxon>Streptomyces</taxon>
        <taxon>Streptomyces albogriseolus group</taxon>
    </lineage>
</organism>
<evidence type="ECO:0000256" key="1">
    <source>
        <dbReference type="ARBA" id="ARBA00023115"/>
    </source>
</evidence>
<evidence type="ECO:0000256" key="2">
    <source>
        <dbReference type="SAM" id="MobiDB-lite"/>
    </source>
</evidence>
<accession>A0ABP6UES6</accession>
<dbReference type="SUPFAM" id="SSF103473">
    <property type="entry name" value="MFS general substrate transporter"/>
    <property type="match status" value="1"/>
</dbReference>
<sequence>MTGLSSSAVAEGTRSRPRLGPRAAAALVFGASAAVLVVEIVALRLLAPYLGLTLETSTLVIGIALTAIALGSWLGGRVADQVDPLRLLAPALGTSGVVVALTPAVLRGVAEWARPLLILVAALTILVPGALLSAVTPLVTKVRLTSLAETGTVVGRLSGAGTVGSIVGTVLTGFVLLSRLPVSGILLGLGALLVIVSVPVGWRLRGRSGTAPALALVLAAGGLAASVAPGGCDVETRYHCAEVVADPSRTGGRTLVLDGVRHSYVDAGDPAHLEFTYVKAVASVTDAAFPAGRPLTAHHLGGGGLTLPRYLAATRPGTRSVVSEIDDGVVRIDRERLGLRPQPGIDVRTEDGRLGLRRLDTDTLDLVVGDAFGGVSVPWHLTTVEALTEVRRVLAPDGLYVANLIDHGEQSFAKAELATLRTVFAHVALLGEPVDTGLARTGAPPGGNLVAVASDRPADLAAVQKALDARRTGWKTVTGDALTTWIADAPVLTDDYAPVDQLLQPYAPQRGGKAAPRDAVASVQDDPAHLPLP</sequence>
<dbReference type="Gene3D" id="3.40.50.150">
    <property type="entry name" value="Vaccinia Virus protein VP39"/>
    <property type="match status" value="1"/>
</dbReference>
<dbReference type="InterPro" id="IPR029063">
    <property type="entry name" value="SAM-dependent_MTases_sf"/>
</dbReference>
<evidence type="ECO:0008006" key="6">
    <source>
        <dbReference type="Google" id="ProtNLM"/>
    </source>
</evidence>
<evidence type="ECO:0000313" key="5">
    <source>
        <dbReference type="Proteomes" id="UP001501455"/>
    </source>
</evidence>
<keyword evidence="3" id="KW-0472">Membrane</keyword>
<dbReference type="NCBIfam" id="NF037959">
    <property type="entry name" value="MFS_SpdSyn"/>
    <property type="match status" value="1"/>
</dbReference>
<feature type="region of interest" description="Disordered" evidence="2">
    <location>
        <begin position="507"/>
        <end position="533"/>
    </location>
</feature>
<dbReference type="PANTHER" id="PTHR43317:SF1">
    <property type="entry name" value="THERMOSPERMINE SYNTHASE ACAULIS5"/>
    <property type="match status" value="1"/>
</dbReference>
<dbReference type="CDD" id="cd02440">
    <property type="entry name" value="AdoMet_MTases"/>
    <property type="match status" value="1"/>
</dbReference>
<dbReference type="Gene3D" id="1.20.1250.20">
    <property type="entry name" value="MFS general substrate transporter like domains"/>
    <property type="match status" value="1"/>
</dbReference>